<name>A0A821I367_9BILA</name>
<evidence type="ECO:0000313" key="3">
    <source>
        <dbReference type="Proteomes" id="UP000663862"/>
    </source>
</evidence>
<dbReference type="InterPro" id="IPR025476">
    <property type="entry name" value="Helitron_helicase-like"/>
</dbReference>
<feature type="non-terminal residue" evidence="2">
    <location>
        <position position="1"/>
    </location>
</feature>
<organism evidence="2 3">
    <name type="scientific">Rotaria socialis</name>
    <dbReference type="NCBI Taxonomy" id="392032"/>
    <lineage>
        <taxon>Eukaryota</taxon>
        <taxon>Metazoa</taxon>
        <taxon>Spiralia</taxon>
        <taxon>Gnathifera</taxon>
        <taxon>Rotifera</taxon>
        <taxon>Eurotatoria</taxon>
        <taxon>Bdelloidea</taxon>
        <taxon>Philodinida</taxon>
        <taxon>Philodinidae</taxon>
        <taxon>Rotaria</taxon>
    </lineage>
</organism>
<feature type="non-terminal residue" evidence="2">
    <location>
        <position position="234"/>
    </location>
</feature>
<accession>A0A821I367</accession>
<evidence type="ECO:0000259" key="1">
    <source>
        <dbReference type="Pfam" id="PF14214"/>
    </source>
</evidence>
<dbReference type="Pfam" id="PF14214">
    <property type="entry name" value="Helitron_like_N"/>
    <property type="match status" value="1"/>
</dbReference>
<evidence type="ECO:0000313" key="2">
    <source>
        <dbReference type="EMBL" id="CAF4696339.1"/>
    </source>
</evidence>
<sequence length="234" mass="25569">KKIYDALQWLNQNNPLYRCITINQSTIDKLPDDDVPECLWATMEISNNTGAAGSESSSYIPDPLINTPESNITTSVPITASAILDVNGTTVSSNDVAEHVLRQMKVSDERINTLMKRIKAIGGHVMGSAHSRSALRTKIHSLCFNLGLPCLFVTINPADIQSPVALYFAGVDLDLDRVLPEVLRISYERAQIIATHPVATAKFFNCLIKSIVKCLVLGGVLGPTKAYFGTVERQ</sequence>
<comment type="caution">
    <text evidence="2">The sequence shown here is derived from an EMBL/GenBank/DDBJ whole genome shotgun (WGS) entry which is preliminary data.</text>
</comment>
<dbReference type="EMBL" id="CAJOBQ010009084">
    <property type="protein sequence ID" value="CAF4696339.1"/>
    <property type="molecule type" value="Genomic_DNA"/>
</dbReference>
<feature type="domain" description="Helitron helicase-like" evidence="1">
    <location>
        <begin position="84"/>
        <end position="234"/>
    </location>
</feature>
<protein>
    <recommendedName>
        <fullName evidence="1">Helitron helicase-like domain-containing protein</fullName>
    </recommendedName>
</protein>
<reference evidence="2" key="1">
    <citation type="submission" date="2021-02" db="EMBL/GenBank/DDBJ databases">
        <authorList>
            <person name="Nowell W R."/>
        </authorList>
    </citation>
    <scope>NUCLEOTIDE SEQUENCE</scope>
</reference>
<dbReference type="Proteomes" id="UP000663862">
    <property type="component" value="Unassembled WGS sequence"/>
</dbReference>
<dbReference type="AlphaFoldDB" id="A0A821I367"/>
<proteinExistence type="predicted"/>
<gene>
    <name evidence="2" type="ORF">TSG867_LOCUS33113</name>
</gene>